<protein>
    <submittedName>
        <fullName evidence="1">Uncharacterized protein</fullName>
    </submittedName>
</protein>
<dbReference type="STRING" id="1798665.A2942_02590"/>
<gene>
    <name evidence="1" type="ORF">A2942_02590</name>
</gene>
<sequence>MLGIFGARNVDLLKELHQSLRDYVLSGSRLADYLSLYPQISACTPRHAVWLIREKYHGGVLRCHDFVPIVNTGVPAEYYLHAREAGECIAHALDEAYGPQGKTYNRSTPVPSPSAPAAETEEEKAIKKELRWVVLEKEIRDELKQLEGNFKYIATNRTVFPALNEYASLTAFERRVRPLTMAFALEALPSKQAVERVTLFLKTLYREADHALVKLADKEAGKK</sequence>
<dbReference type="Proteomes" id="UP000178534">
    <property type="component" value="Unassembled WGS sequence"/>
</dbReference>
<reference evidence="1 2" key="1">
    <citation type="journal article" date="2016" name="Nat. Commun.">
        <title>Thousands of microbial genomes shed light on interconnected biogeochemical processes in an aquifer system.</title>
        <authorList>
            <person name="Anantharaman K."/>
            <person name="Brown C.T."/>
            <person name="Hug L.A."/>
            <person name="Sharon I."/>
            <person name="Castelle C.J."/>
            <person name="Probst A.J."/>
            <person name="Thomas B.C."/>
            <person name="Singh A."/>
            <person name="Wilkins M.J."/>
            <person name="Karaoz U."/>
            <person name="Brodie E.L."/>
            <person name="Williams K.H."/>
            <person name="Hubbard S.S."/>
            <person name="Banfield J.F."/>
        </authorList>
    </citation>
    <scope>NUCLEOTIDE SEQUENCE [LARGE SCALE GENOMIC DNA]</scope>
</reference>
<proteinExistence type="predicted"/>
<comment type="caution">
    <text evidence="1">The sequence shown here is derived from an EMBL/GenBank/DDBJ whole genome shotgun (WGS) entry which is preliminary data.</text>
</comment>
<accession>A0A1G2DER7</accession>
<evidence type="ECO:0000313" key="1">
    <source>
        <dbReference type="EMBL" id="OGZ12135.1"/>
    </source>
</evidence>
<dbReference type="EMBL" id="MHLP01000027">
    <property type="protein sequence ID" value="OGZ12135.1"/>
    <property type="molecule type" value="Genomic_DNA"/>
</dbReference>
<name>A0A1G2DER7_9BACT</name>
<dbReference type="AlphaFoldDB" id="A0A1G2DER7"/>
<organism evidence="1 2">
    <name type="scientific">Candidatus Lloydbacteria bacterium RIFCSPLOWO2_01_FULL_50_20</name>
    <dbReference type="NCBI Taxonomy" id="1798665"/>
    <lineage>
        <taxon>Bacteria</taxon>
        <taxon>Candidatus Lloydiibacteriota</taxon>
    </lineage>
</organism>
<evidence type="ECO:0000313" key="2">
    <source>
        <dbReference type="Proteomes" id="UP000178534"/>
    </source>
</evidence>